<dbReference type="Pfam" id="PF02374">
    <property type="entry name" value="ArsA_ATPase"/>
    <property type="match status" value="1"/>
</dbReference>
<reference evidence="3" key="1">
    <citation type="submission" date="2018-05" db="EMBL/GenBank/DDBJ databases">
        <authorList>
            <person name="Lanie J.A."/>
            <person name="Ng W.-L."/>
            <person name="Kazmierczak K.M."/>
            <person name="Andrzejewski T.M."/>
            <person name="Davidsen T.M."/>
            <person name="Wayne K.J."/>
            <person name="Tettelin H."/>
            <person name="Glass J.I."/>
            <person name="Rusch D."/>
            <person name="Podicherti R."/>
            <person name="Tsui H.-C.T."/>
            <person name="Winkler M.E."/>
        </authorList>
    </citation>
    <scope>NUCLEOTIDE SEQUENCE</scope>
</reference>
<sequence length="327" mass="35767">VGGKGGVGKTTVASSLALLASNNGRKVLLVSTDPAHSLGDMFDEEIGDKEVSMGTNLWALEIDSEREADSHISSVKQSMKALVSPKMYIEIDRQLDLARHSPGAVEAAVLERVAELMSLGGELYDLVIFDTAPTGHTIRLLSLPQVITAWVEGLLNHQGRSKGLGTLLDSLGKDKEKSSDHAMLDFFESERKVQRNKEITRILRLRRDKFHEARQLLIDPDAVGFLLVLNPERLPIMESKKAYDALCGFGIEICGLVINKALPDELTGGFLEGRIKQQSYHLSQIAREFKGVRSIQLGLLEKDVQGIKMLKITAGMLAAAISSSKIL</sequence>
<dbReference type="PANTHER" id="PTHR10803">
    <property type="entry name" value="ARSENICAL PUMP-DRIVING ATPASE ARSENITE-TRANSLOCATING ATPASE"/>
    <property type="match status" value="1"/>
</dbReference>
<dbReference type="CDD" id="cd02035">
    <property type="entry name" value="ArsA"/>
    <property type="match status" value="1"/>
</dbReference>
<evidence type="ECO:0000313" key="3">
    <source>
        <dbReference type="EMBL" id="SVB98691.1"/>
    </source>
</evidence>
<dbReference type="SUPFAM" id="SSF52540">
    <property type="entry name" value="P-loop containing nucleoside triphosphate hydrolases"/>
    <property type="match status" value="1"/>
</dbReference>
<comment type="similarity">
    <text evidence="1">Belongs to the arsA ATPase family.</text>
</comment>
<evidence type="ECO:0000259" key="2">
    <source>
        <dbReference type="Pfam" id="PF02374"/>
    </source>
</evidence>
<feature type="non-terminal residue" evidence="3">
    <location>
        <position position="1"/>
    </location>
</feature>
<dbReference type="GO" id="GO:0016887">
    <property type="term" value="F:ATP hydrolysis activity"/>
    <property type="evidence" value="ECO:0007669"/>
    <property type="project" value="InterPro"/>
</dbReference>
<organism evidence="3">
    <name type="scientific">marine metagenome</name>
    <dbReference type="NCBI Taxonomy" id="408172"/>
    <lineage>
        <taxon>unclassified sequences</taxon>
        <taxon>metagenomes</taxon>
        <taxon>ecological metagenomes</taxon>
    </lineage>
</organism>
<name>A0A382IJ26_9ZZZZ</name>
<accession>A0A382IJ26</accession>
<proteinExistence type="inferred from homology"/>
<dbReference type="Gene3D" id="3.40.50.300">
    <property type="entry name" value="P-loop containing nucleotide triphosphate hydrolases"/>
    <property type="match status" value="1"/>
</dbReference>
<gene>
    <name evidence="3" type="ORF">METZ01_LOCUS251545</name>
</gene>
<dbReference type="GO" id="GO:0005524">
    <property type="term" value="F:ATP binding"/>
    <property type="evidence" value="ECO:0007669"/>
    <property type="project" value="InterPro"/>
</dbReference>
<evidence type="ECO:0000256" key="1">
    <source>
        <dbReference type="ARBA" id="ARBA00011040"/>
    </source>
</evidence>
<feature type="domain" description="ArsA/GET3 Anion-transporting ATPase-like" evidence="2">
    <location>
        <begin position="1"/>
        <end position="317"/>
    </location>
</feature>
<protein>
    <recommendedName>
        <fullName evidence="2">ArsA/GET3 Anion-transporting ATPase-like domain-containing protein</fullName>
    </recommendedName>
</protein>
<dbReference type="NCBIfam" id="TIGR00345">
    <property type="entry name" value="GET3_arsA_TRC40"/>
    <property type="match status" value="1"/>
</dbReference>
<dbReference type="InterPro" id="IPR016300">
    <property type="entry name" value="ATPase_ArsA/GET3"/>
</dbReference>
<dbReference type="EMBL" id="UINC01067228">
    <property type="protein sequence ID" value="SVB98691.1"/>
    <property type="molecule type" value="Genomic_DNA"/>
</dbReference>
<dbReference type="InterPro" id="IPR027417">
    <property type="entry name" value="P-loop_NTPase"/>
</dbReference>
<dbReference type="PANTHER" id="PTHR10803:SF3">
    <property type="entry name" value="ATPASE GET3"/>
    <property type="match status" value="1"/>
</dbReference>
<dbReference type="InterPro" id="IPR025723">
    <property type="entry name" value="ArsA/GET3_ATPase-like"/>
</dbReference>
<dbReference type="AlphaFoldDB" id="A0A382IJ26"/>